<evidence type="ECO:0000259" key="3">
    <source>
        <dbReference type="PROSITE" id="PS50250"/>
    </source>
</evidence>
<sequence length="436" mass="49419">MSEEVKKMEIDYSSQVDELIPKATELASHGKLNEALDLILSLEKHTRSASDAISTGRLLVCIAQLCYRAKNWQALNDYLLTMSKKRGQSKQAVTKMVDEACQFIQELADKAEKLRLIETLRTVTAGKIYVEVQRARLTKQLAEINEADGNIADAADVLQELQVETFGSMEKREKVEFILEQMRLCLAKRDYIRTQIISKKVNPKFFQTEPDSELKEKYYTLMIELHSHDKSYLSISKHHAAILQSCQPDTDKFRLHLRCCLANLLLAPHDNEQHDLLQRSLRHHARALESEPDYAELCGQFSGRELINWSELSAEHAERLRADCRLSDEDIEALRKRVTEHNVRVLAAYYTNIGLARAAHLLSLDVPDAEQAISDQVVSGAVSAKIDRLTGVVHFSTAQSATQLLTDWAHSLDSVMRLVGEVGHLINKERMVHQPA</sequence>
<name>A0A267H7K1_9PLAT</name>
<dbReference type="InterPro" id="IPR040134">
    <property type="entry name" value="PSMD12/CSN4"/>
</dbReference>
<keyword evidence="2" id="KW-0647">Proteasome</keyword>
<comment type="caution">
    <text evidence="5">The sequence shown here is derived from an EMBL/GenBank/DDBJ whole genome shotgun (WGS) entry which is preliminary data.</text>
</comment>
<dbReference type="InterPro" id="IPR054559">
    <property type="entry name" value="PSMD12-CSN4-like_N"/>
</dbReference>
<dbReference type="SMART" id="SM00088">
    <property type="entry name" value="PINT"/>
    <property type="match status" value="1"/>
</dbReference>
<dbReference type="InterPro" id="IPR036390">
    <property type="entry name" value="WH_DNA-bd_sf"/>
</dbReference>
<reference evidence="5 6" key="1">
    <citation type="submission" date="2017-06" db="EMBL/GenBank/DDBJ databases">
        <title>A platform for efficient transgenesis in Macrostomum lignano, a flatworm model organism for stem cell research.</title>
        <authorList>
            <person name="Berezikov E."/>
        </authorList>
    </citation>
    <scope>NUCLEOTIDE SEQUENCE [LARGE SCALE GENOMIC DNA]</scope>
    <source>
        <strain evidence="5">DV1</strain>
        <tissue evidence="5">Whole organism</tissue>
    </source>
</reference>
<dbReference type="FunFam" id="1.10.10.10:FF:000070">
    <property type="entry name" value="26S proteasome non-ATPase regulatory subunit 12"/>
    <property type="match status" value="1"/>
</dbReference>
<comment type="similarity">
    <text evidence="1">Belongs to the proteasome subunit p55 family.</text>
</comment>
<dbReference type="EMBL" id="NIVC01000659">
    <property type="protein sequence ID" value="PAA78959.1"/>
    <property type="molecule type" value="Genomic_DNA"/>
</dbReference>
<evidence type="ECO:0000256" key="2">
    <source>
        <dbReference type="ARBA" id="ARBA00022942"/>
    </source>
</evidence>
<dbReference type="PANTHER" id="PTHR10855:SF1">
    <property type="entry name" value="26S PROTEASOME NON-ATPASE REGULATORY SUBUNIT 12"/>
    <property type="match status" value="1"/>
</dbReference>
<gene>
    <name evidence="5" type="ORF">BOX15_Mlig025913g1</name>
    <name evidence="4" type="ORF">BOX15_Mlig025913g2</name>
</gene>
<dbReference type="AlphaFoldDB" id="A0A267H7K1"/>
<dbReference type="GO" id="GO:0005737">
    <property type="term" value="C:cytoplasm"/>
    <property type="evidence" value="ECO:0007669"/>
    <property type="project" value="TreeGrafter"/>
</dbReference>
<dbReference type="Pfam" id="PF01399">
    <property type="entry name" value="PCI"/>
    <property type="match status" value="1"/>
</dbReference>
<dbReference type="GO" id="GO:0008541">
    <property type="term" value="C:proteasome regulatory particle, lid subcomplex"/>
    <property type="evidence" value="ECO:0007669"/>
    <property type="project" value="TreeGrafter"/>
</dbReference>
<feature type="domain" description="PCI" evidence="3">
    <location>
        <begin position="234"/>
        <end position="400"/>
    </location>
</feature>
<evidence type="ECO:0000256" key="1">
    <source>
        <dbReference type="ARBA" id="ARBA00006397"/>
    </source>
</evidence>
<dbReference type="InterPro" id="IPR000717">
    <property type="entry name" value="PCI_dom"/>
</dbReference>
<dbReference type="InterPro" id="IPR036388">
    <property type="entry name" value="WH-like_DNA-bd_sf"/>
</dbReference>
<dbReference type="Proteomes" id="UP000215902">
    <property type="component" value="Unassembled WGS sequence"/>
</dbReference>
<protein>
    <recommendedName>
        <fullName evidence="3">PCI domain-containing protein</fullName>
    </recommendedName>
</protein>
<dbReference type="PROSITE" id="PS50250">
    <property type="entry name" value="PCI"/>
    <property type="match status" value="1"/>
</dbReference>
<dbReference type="OrthoDB" id="268763at2759"/>
<dbReference type="Pfam" id="PF22241">
    <property type="entry name" value="PSMD12-CSN4_N"/>
    <property type="match status" value="1"/>
</dbReference>
<dbReference type="PANTHER" id="PTHR10855">
    <property type="entry name" value="26S PROTEASOME NON-ATPASE REGULATORY SUBUNIT 12/COP9 SIGNALOSOME COMPLEX SUBUNIT 4"/>
    <property type="match status" value="1"/>
</dbReference>
<dbReference type="GO" id="GO:0005634">
    <property type="term" value="C:nucleus"/>
    <property type="evidence" value="ECO:0007669"/>
    <property type="project" value="UniProtKB-ARBA"/>
</dbReference>
<evidence type="ECO:0000313" key="5">
    <source>
        <dbReference type="EMBL" id="PAA93522.1"/>
    </source>
</evidence>
<evidence type="ECO:0000313" key="6">
    <source>
        <dbReference type="Proteomes" id="UP000215902"/>
    </source>
</evidence>
<proteinExistence type="inferred from homology"/>
<dbReference type="STRING" id="282301.A0A267H7K1"/>
<dbReference type="SUPFAM" id="SSF46785">
    <property type="entry name" value="Winged helix' DNA-binding domain"/>
    <property type="match status" value="1"/>
</dbReference>
<keyword evidence="6" id="KW-1185">Reference proteome</keyword>
<dbReference type="EMBL" id="NIVC01000025">
    <property type="protein sequence ID" value="PAA93522.1"/>
    <property type="molecule type" value="Genomic_DNA"/>
</dbReference>
<accession>A0A267H7K1</accession>
<evidence type="ECO:0000313" key="4">
    <source>
        <dbReference type="EMBL" id="PAA78959.1"/>
    </source>
</evidence>
<dbReference type="Gene3D" id="1.10.10.10">
    <property type="entry name" value="Winged helix-like DNA-binding domain superfamily/Winged helix DNA-binding domain"/>
    <property type="match status" value="1"/>
</dbReference>
<dbReference type="Pfam" id="PF18098">
    <property type="entry name" value="RPN5_C"/>
    <property type="match status" value="1"/>
</dbReference>
<organism evidence="5 6">
    <name type="scientific">Macrostomum lignano</name>
    <dbReference type="NCBI Taxonomy" id="282301"/>
    <lineage>
        <taxon>Eukaryota</taxon>
        <taxon>Metazoa</taxon>
        <taxon>Spiralia</taxon>
        <taxon>Lophotrochozoa</taxon>
        <taxon>Platyhelminthes</taxon>
        <taxon>Rhabditophora</taxon>
        <taxon>Macrostomorpha</taxon>
        <taxon>Macrostomida</taxon>
        <taxon>Macrostomidae</taxon>
        <taxon>Macrostomum</taxon>
    </lineage>
</organism>
<dbReference type="InterPro" id="IPR040896">
    <property type="entry name" value="RPN5_C"/>
</dbReference>